<dbReference type="PANTHER" id="PTHR11070:SF2">
    <property type="entry name" value="ATP-DEPENDENT DNA HELICASE SRS2"/>
    <property type="match status" value="1"/>
</dbReference>
<dbReference type="GO" id="GO:0005829">
    <property type="term" value="C:cytosol"/>
    <property type="evidence" value="ECO:0007669"/>
    <property type="project" value="TreeGrafter"/>
</dbReference>
<dbReference type="Gene3D" id="1.10.10.160">
    <property type="match status" value="1"/>
</dbReference>
<dbReference type="InterPro" id="IPR016195">
    <property type="entry name" value="Pol/histidinol_Pase-like"/>
</dbReference>
<accession>A0A1H2DXN1</accession>
<dbReference type="GO" id="GO:0043138">
    <property type="term" value="F:3'-5' DNA helicase activity"/>
    <property type="evidence" value="ECO:0007669"/>
    <property type="project" value="UniProtKB-EC"/>
</dbReference>
<comment type="similarity">
    <text evidence="1">Belongs to the helicase family. UvrD subfamily.</text>
</comment>
<evidence type="ECO:0000256" key="7">
    <source>
        <dbReference type="ARBA" id="ARBA00023235"/>
    </source>
</evidence>
<evidence type="ECO:0000256" key="9">
    <source>
        <dbReference type="ARBA" id="ARBA00034808"/>
    </source>
</evidence>
<evidence type="ECO:0000259" key="15">
    <source>
        <dbReference type="PROSITE" id="PS51217"/>
    </source>
</evidence>
<dbReference type="PANTHER" id="PTHR11070">
    <property type="entry name" value="UVRD / RECB / PCRA DNA HELICASE FAMILY MEMBER"/>
    <property type="match status" value="1"/>
</dbReference>
<dbReference type="InterPro" id="IPR013986">
    <property type="entry name" value="DExx_box_DNA_helicase_dom_sf"/>
</dbReference>
<evidence type="ECO:0000256" key="5">
    <source>
        <dbReference type="ARBA" id="ARBA00022840"/>
    </source>
</evidence>
<evidence type="ECO:0000256" key="3">
    <source>
        <dbReference type="ARBA" id="ARBA00022801"/>
    </source>
</evidence>
<dbReference type="SUPFAM" id="SSF52540">
    <property type="entry name" value="P-loop containing nucleoside triphosphate hydrolases"/>
    <property type="match status" value="1"/>
</dbReference>
<dbReference type="Pfam" id="PF00580">
    <property type="entry name" value="UvrD-helicase"/>
    <property type="match status" value="1"/>
</dbReference>
<evidence type="ECO:0000256" key="8">
    <source>
        <dbReference type="ARBA" id="ARBA00034617"/>
    </source>
</evidence>
<comment type="catalytic activity">
    <reaction evidence="11">
        <text>ATP + H2O = ADP + phosphate + H(+)</text>
        <dbReference type="Rhea" id="RHEA:13065"/>
        <dbReference type="ChEBI" id="CHEBI:15377"/>
        <dbReference type="ChEBI" id="CHEBI:15378"/>
        <dbReference type="ChEBI" id="CHEBI:30616"/>
        <dbReference type="ChEBI" id="CHEBI:43474"/>
        <dbReference type="ChEBI" id="CHEBI:456216"/>
        <dbReference type="EC" id="5.6.2.4"/>
    </reaction>
</comment>
<dbReference type="PROSITE" id="PS51198">
    <property type="entry name" value="UVRD_HELICASE_ATP_BIND"/>
    <property type="match status" value="1"/>
</dbReference>
<comment type="catalytic activity">
    <reaction evidence="8">
        <text>Couples ATP hydrolysis with the unwinding of duplex DNA by translocating in the 3'-5' direction.</text>
        <dbReference type="EC" id="5.6.2.4"/>
    </reaction>
</comment>
<dbReference type="Gene3D" id="1.10.486.10">
    <property type="entry name" value="PCRA, domain 4"/>
    <property type="match status" value="1"/>
</dbReference>
<dbReference type="InterPro" id="IPR000212">
    <property type="entry name" value="DNA_helicase_UvrD/REP"/>
</dbReference>
<keyword evidence="5 12" id="KW-0067">ATP-binding</keyword>
<keyword evidence="3 12" id="KW-0378">Hydrolase</keyword>
<dbReference type="CDD" id="cd18807">
    <property type="entry name" value="SF1_C_UvrD"/>
    <property type="match status" value="1"/>
</dbReference>
<gene>
    <name evidence="16" type="ORF">SAMN04487931_102303</name>
</gene>
<dbReference type="GO" id="GO:0005524">
    <property type="term" value="F:ATP binding"/>
    <property type="evidence" value="ECO:0007669"/>
    <property type="project" value="UniProtKB-UniRule"/>
</dbReference>
<dbReference type="Gene3D" id="3.40.50.300">
    <property type="entry name" value="P-loop containing nucleotide triphosphate hydrolases"/>
    <property type="match status" value="2"/>
</dbReference>
<feature type="region of interest" description="Disordered" evidence="13">
    <location>
        <begin position="438"/>
        <end position="472"/>
    </location>
</feature>
<dbReference type="CDD" id="cd19067">
    <property type="entry name" value="PfuEndoQ-like"/>
    <property type="match status" value="1"/>
</dbReference>
<keyword evidence="2 12" id="KW-0547">Nucleotide-binding</keyword>
<dbReference type="CDD" id="cd17932">
    <property type="entry name" value="DEXQc_UvrD"/>
    <property type="match status" value="1"/>
</dbReference>
<organism evidence="16 17">
    <name type="scientific">Desulfobacula phenolica</name>
    <dbReference type="NCBI Taxonomy" id="90732"/>
    <lineage>
        <taxon>Bacteria</taxon>
        <taxon>Pseudomonadati</taxon>
        <taxon>Thermodesulfobacteriota</taxon>
        <taxon>Desulfobacteria</taxon>
        <taxon>Desulfobacterales</taxon>
        <taxon>Desulfobacteraceae</taxon>
        <taxon>Desulfobacula</taxon>
    </lineage>
</organism>
<dbReference type="SUPFAM" id="SSF89550">
    <property type="entry name" value="PHP domain-like"/>
    <property type="match status" value="1"/>
</dbReference>
<evidence type="ECO:0000256" key="12">
    <source>
        <dbReference type="PROSITE-ProRule" id="PRU00560"/>
    </source>
</evidence>
<evidence type="ECO:0000256" key="13">
    <source>
        <dbReference type="SAM" id="MobiDB-lite"/>
    </source>
</evidence>
<reference evidence="17" key="1">
    <citation type="submission" date="2016-10" db="EMBL/GenBank/DDBJ databases">
        <authorList>
            <person name="Varghese N."/>
            <person name="Submissions S."/>
        </authorList>
    </citation>
    <scope>NUCLEOTIDE SEQUENCE [LARGE SCALE GENOMIC DNA]</scope>
    <source>
        <strain evidence="17">DSM 3384</strain>
    </source>
</reference>
<sequence length="1145" mass="130133">MKFIADLHVHSKYSRATAKNLDFENLYYTAQMKGITVVGTGDFTYPAWIDEIESKLEETEPGMFSLKKEIARDIDKTVSENCRNPVRFILQTEISNIYKKDDRVRKNHNLVYFPDIASVKKFNARLDAIGNIKSDGRPILGLDAADLLAIMLDVNDKGFFVPAHIWTPWFSMFGSKSGFDSIEECFGSLKEHIFAVETGLSSDPPMNWRIKDLDNVRLLSNSDAHSPGYLGRNASVFDTELSFFHMRQALEKNDLEHYQGTLDMFPHQGKYHYDGHRKCNICLNPAATDQIDGICPECGKKVTYGVLNRVQELSQRPEGYVPENRHGYQSIIPLADMLSEIFEVGPKTKKVATYYQKAIENLGPELGILLDKSFEEIKTANIPLLAEAVQKMRTGDVNIDPGYDGEYGKVNLFSRQEKKRLKGDNNLLFKLPAKKAKKNAKAVVKKPGAEKNNEKNQNNKEKPRQTRPANHNRDLLAGLNPEQQKAVESSARAVVIQAGPGTGKTRTLTAKIAWLISKKNIDPLSILALTFTNKAATQLGQRMDNYMTKAKTPVLAATFHSFCLKLLKEYKAFDAVIVDDPIRLSLVKEAIESLESIEITKENSKKGQVNKTDQLISLCKQNLLGPEDDLEKFIPLEKFVHQGELESFKKIYQAYQVLCKEHNVADFEDLMAMTINMLNCEENVLASVRKQYQYIFIDEYQDLNFGQYVFVKLISQDNHIFVIGDPDQSIYGFRGSDNKYFKLFEDDFPGCEKILLTQNYRSTQTILDASFQMISNSLDNEEKFKVFSDVESQKKLIIKETATERAEAVAIGKMIENLVGGTSFFSMDAGKTDQDETKDYCFADFAVLYRTRKQCEIFIDVFEKEGIPFQAADKKNMVDIEGIRQLISLCRIMSQNECFIDVEIVFDHFGVRLGKKGKEIFHKAYNDACKTNQDILDEFVQTDISGIKAATRQNIVMIAQKLKCLQEEIMQCDTETGLRLLFEKADLKPIIESNDKTNQIFEKLLSIGILNDDLRGFLDAVALNQDEDTLEFNTQKVSLMTLHAAKGLEFPVVFVAGCEQGLVPFARDGKNTDDLEEERRLFYVGMTRAMDILCLTYAKKRRIFGTIKKRQRSFFIEDIEAKLTQVEKAPVKLSVKKKAKQLELF</sequence>
<dbReference type="RefSeq" id="WP_092230674.1">
    <property type="nucleotide sequence ID" value="NZ_FNLL01000002.1"/>
</dbReference>
<keyword evidence="17" id="KW-1185">Reference proteome</keyword>
<dbReference type="InterPro" id="IPR014016">
    <property type="entry name" value="UvrD-like_ATP-bd"/>
</dbReference>
<proteinExistence type="inferred from homology"/>
<evidence type="ECO:0000256" key="10">
    <source>
        <dbReference type="ARBA" id="ARBA00034923"/>
    </source>
</evidence>
<dbReference type="GO" id="GO:0033202">
    <property type="term" value="C:DNA helicase complex"/>
    <property type="evidence" value="ECO:0007669"/>
    <property type="project" value="TreeGrafter"/>
</dbReference>
<feature type="domain" description="UvrD-like helicase C-terminal" evidence="15">
    <location>
        <begin position="764"/>
        <end position="1047"/>
    </location>
</feature>
<feature type="compositionally biased region" description="Basic and acidic residues" evidence="13">
    <location>
        <begin position="447"/>
        <end position="464"/>
    </location>
</feature>
<evidence type="ECO:0000256" key="2">
    <source>
        <dbReference type="ARBA" id="ARBA00022741"/>
    </source>
</evidence>
<dbReference type="EC" id="5.6.2.4" evidence="9"/>
<keyword evidence="6" id="KW-0238">DNA-binding</keyword>
<dbReference type="Pfam" id="PF13361">
    <property type="entry name" value="UvrD_C"/>
    <property type="match status" value="1"/>
</dbReference>
<dbReference type="Proteomes" id="UP000199608">
    <property type="component" value="Unassembled WGS sequence"/>
</dbReference>
<feature type="domain" description="UvrD-like helicase ATP-binding" evidence="14">
    <location>
        <begin position="477"/>
        <end position="763"/>
    </location>
</feature>
<dbReference type="EMBL" id="FNLL01000002">
    <property type="protein sequence ID" value="SDT87592.1"/>
    <property type="molecule type" value="Genomic_DNA"/>
</dbReference>
<evidence type="ECO:0000259" key="14">
    <source>
        <dbReference type="PROSITE" id="PS51198"/>
    </source>
</evidence>
<keyword evidence="7" id="KW-0413">Isomerase</keyword>
<dbReference type="PROSITE" id="PS51217">
    <property type="entry name" value="UVRD_HELICASE_CTER"/>
    <property type="match status" value="1"/>
</dbReference>
<feature type="binding site" evidence="12">
    <location>
        <begin position="498"/>
        <end position="505"/>
    </location>
    <ligand>
        <name>ATP</name>
        <dbReference type="ChEBI" id="CHEBI:30616"/>
    </ligand>
</feature>
<evidence type="ECO:0000256" key="6">
    <source>
        <dbReference type="ARBA" id="ARBA00023125"/>
    </source>
</evidence>
<dbReference type="GO" id="GO:0016887">
    <property type="term" value="F:ATP hydrolysis activity"/>
    <property type="evidence" value="ECO:0007669"/>
    <property type="project" value="RHEA"/>
</dbReference>
<dbReference type="InterPro" id="IPR014017">
    <property type="entry name" value="DNA_helicase_UvrD-like_C"/>
</dbReference>
<name>A0A1H2DXN1_9BACT</name>
<dbReference type="Gene3D" id="3.20.20.140">
    <property type="entry name" value="Metal-dependent hydrolases"/>
    <property type="match status" value="1"/>
</dbReference>
<keyword evidence="4 12" id="KW-0347">Helicase</keyword>
<dbReference type="GO" id="GO:0000725">
    <property type="term" value="P:recombinational repair"/>
    <property type="evidence" value="ECO:0007669"/>
    <property type="project" value="TreeGrafter"/>
</dbReference>
<evidence type="ECO:0000313" key="16">
    <source>
        <dbReference type="EMBL" id="SDT87592.1"/>
    </source>
</evidence>
<evidence type="ECO:0000256" key="11">
    <source>
        <dbReference type="ARBA" id="ARBA00048988"/>
    </source>
</evidence>
<evidence type="ECO:0000313" key="17">
    <source>
        <dbReference type="Proteomes" id="UP000199608"/>
    </source>
</evidence>
<dbReference type="InterPro" id="IPR027417">
    <property type="entry name" value="P-loop_NTPase"/>
</dbReference>
<evidence type="ECO:0000256" key="4">
    <source>
        <dbReference type="ARBA" id="ARBA00022806"/>
    </source>
</evidence>
<dbReference type="AlphaFoldDB" id="A0A1H2DXN1"/>
<dbReference type="GO" id="GO:0003677">
    <property type="term" value="F:DNA binding"/>
    <property type="evidence" value="ECO:0007669"/>
    <property type="project" value="UniProtKB-KW"/>
</dbReference>
<evidence type="ECO:0000256" key="1">
    <source>
        <dbReference type="ARBA" id="ARBA00009922"/>
    </source>
</evidence>
<protein>
    <recommendedName>
        <fullName evidence="9">DNA 3'-5' helicase</fullName>
        <ecNumber evidence="9">5.6.2.4</ecNumber>
    </recommendedName>
    <alternativeName>
        <fullName evidence="10">DNA 3'-5' helicase II</fullName>
    </alternativeName>
</protein>